<name>A0AA37VVG4_PSEPU</name>
<evidence type="ECO:0000313" key="3">
    <source>
        <dbReference type="Proteomes" id="UP001161257"/>
    </source>
</evidence>
<proteinExistence type="predicted"/>
<dbReference type="Proteomes" id="UP001161257">
    <property type="component" value="Unassembled WGS sequence"/>
</dbReference>
<sequence length="461" mass="50833">MSYQRLYFLDVGQGMSTFFEEYDASGTIVANALFDLGSNKNKVRAGKPARAFLAKQILANTGGVTGSGYLNAVFLSHKDSDHINMILELLEELPYMEIGKVFYSGSYNWYMDGGINVLTELGKRTTSSDKDVMGFPIAYTGLKGPTQADWTPLWGTTHAVAYVIAVNTVSSGSSTSIGSYTPNGDVANSTSLGIYLQVFNVGAVIFGDATYTTFEFVNNLFHTFTFKLDCTFALQAPHHGSRKTTFGLKVSTDPITLPQAQVVNTFAYLMGAATVVVSADTLHKHPSLQTIDAFVTYADNTNSWWYDPLIPPYHYTTTYFDAAYSLTLPTPYGISTYQTRQNFYTTLYHSLYGTPWNFSFAPLATATPLTGVPSEGMNWFYQVDSKSTRSPDTITMTGVPSGRLPETAVELERLFVDARASRTAGRQAENSTALMPRPPTTNRARPPATEQRQLRQLKSRR</sequence>
<dbReference type="AlphaFoldDB" id="A0AA37VVG4"/>
<gene>
    <name evidence="2" type="ORF">PPUN14671_20280</name>
</gene>
<dbReference type="PANTHER" id="PTHR30619">
    <property type="entry name" value="DNA INTERNALIZATION/COMPETENCE PROTEIN COMEC/REC2"/>
    <property type="match status" value="1"/>
</dbReference>
<organism evidence="2 3">
    <name type="scientific">Pseudomonas putida</name>
    <name type="common">Arthrobacter siderocapsulatus</name>
    <dbReference type="NCBI Taxonomy" id="303"/>
    <lineage>
        <taxon>Bacteria</taxon>
        <taxon>Pseudomonadati</taxon>
        <taxon>Pseudomonadota</taxon>
        <taxon>Gammaproteobacteria</taxon>
        <taxon>Pseudomonadales</taxon>
        <taxon>Pseudomonadaceae</taxon>
        <taxon>Pseudomonas</taxon>
    </lineage>
</organism>
<feature type="compositionally biased region" description="Low complexity" evidence="1">
    <location>
        <begin position="440"/>
        <end position="449"/>
    </location>
</feature>
<evidence type="ECO:0000313" key="2">
    <source>
        <dbReference type="EMBL" id="GLO35195.1"/>
    </source>
</evidence>
<accession>A0AA37VVG4</accession>
<protein>
    <recommendedName>
        <fullName evidence="4">Metallo-beta-lactamase domain-containing protein</fullName>
    </recommendedName>
</protein>
<dbReference type="PANTHER" id="PTHR30619:SF1">
    <property type="entry name" value="RECOMBINATION PROTEIN 2"/>
    <property type="match status" value="1"/>
</dbReference>
<dbReference type="Gene3D" id="3.60.15.10">
    <property type="entry name" value="Ribonuclease Z/Hydroxyacylglutathione hydrolase-like"/>
    <property type="match status" value="1"/>
</dbReference>
<comment type="caution">
    <text evidence="2">The sequence shown here is derived from an EMBL/GenBank/DDBJ whole genome shotgun (WGS) entry which is preliminary data.</text>
</comment>
<reference evidence="2" key="1">
    <citation type="submission" date="2023-01" db="EMBL/GenBank/DDBJ databases">
        <title>Whole-genome sequence of Pseudomonas putida NBRC 14671.</title>
        <authorList>
            <person name="Morohoshi T."/>
            <person name="Someya N."/>
        </authorList>
    </citation>
    <scope>NUCLEOTIDE SEQUENCE</scope>
    <source>
        <strain evidence="2">NBRC 14671</strain>
    </source>
</reference>
<dbReference type="RefSeq" id="WP_284353827.1">
    <property type="nucleotide sequence ID" value="NZ_BSKF01000002.1"/>
</dbReference>
<dbReference type="InterPro" id="IPR036866">
    <property type="entry name" value="RibonucZ/Hydroxyglut_hydro"/>
</dbReference>
<feature type="region of interest" description="Disordered" evidence="1">
    <location>
        <begin position="420"/>
        <end position="461"/>
    </location>
</feature>
<dbReference type="SUPFAM" id="SSF56281">
    <property type="entry name" value="Metallo-hydrolase/oxidoreductase"/>
    <property type="match status" value="1"/>
</dbReference>
<evidence type="ECO:0000256" key="1">
    <source>
        <dbReference type="SAM" id="MobiDB-lite"/>
    </source>
</evidence>
<dbReference type="InterPro" id="IPR052159">
    <property type="entry name" value="Competence_DNA_uptake"/>
</dbReference>
<dbReference type="EMBL" id="BSKJ01000004">
    <property type="protein sequence ID" value="GLO35195.1"/>
    <property type="molecule type" value="Genomic_DNA"/>
</dbReference>
<evidence type="ECO:0008006" key="4">
    <source>
        <dbReference type="Google" id="ProtNLM"/>
    </source>
</evidence>